<dbReference type="PANTHER" id="PTHR46313:SF3">
    <property type="entry name" value="PROLYCOPENE ISOMERASE, CHLOROPLASTIC"/>
    <property type="match status" value="1"/>
</dbReference>
<dbReference type="PANTHER" id="PTHR46313">
    <property type="match status" value="1"/>
</dbReference>
<feature type="signal peptide" evidence="1">
    <location>
        <begin position="1"/>
        <end position="15"/>
    </location>
</feature>
<dbReference type="AlphaFoldDB" id="A0A9W7BHV5"/>
<evidence type="ECO:0000313" key="3">
    <source>
        <dbReference type="Proteomes" id="UP001165085"/>
    </source>
</evidence>
<gene>
    <name evidence="2" type="ORF">TrST_g6960</name>
</gene>
<dbReference type="InterPro" id="IPR045892">
    <property type="entry name" value="CrtISO-like"/>
</dbReference>
<feature type="chain" id="PRO_5040856604" evidence="1">
    <location>
        <begin position="16"/>
        <end position="631"/>
    </location>
</feature>
<protein>
    <submittedName>
        <fullName evidence="2">Uncharacterized protein</fullName>
    </submittedName>
</protein>
<keyword evidence="1" id="KW-0732">Signal</keyword>
<comment type="caution">
    <text evidence="2">The sequence shown here is derived from an EMBL/GenBank/DDBJ whole genome shotgun (WGS) entry which is preliminary data.</text>
</comment>
<dbReference type="GO" id="GO:0016116">
    <property type="term" value="P:carotenoid metabolic process"/>
    <property type="evidence" value="ECO:0007669"/>
    <property type="project" value="InterPro"/>
</dbReference>
<proteinExistence type="predicted"/>
<evidence type="ECO:0000313" key="2">
    <source>
        <dbReference type="EMBL" id="GMH91406.1"/>
    </source>
</evidence>
<dbReference type="InterPro" id="IPR036188">
    <property type="entry name" value="FAD/NAD-bd_sf"/>
</dbReference>
<sequence>MLLLVLLLLLSSTLSFLPNLPSIPHTFSKSSINSIRSDSPDCIVVGSGLGGLTAAATLQRLYNRTTHVLESHPDALGGVAHSFTLASSAGKFTFDAGPSFLTGLSRPSFNPLRQSFDLLKLKMPDMIEYDGWIIHSYGEMEHQGAGEGGMEKGWLEYKMKAGLNEFSEEISRTFGDDAKNIFKEFTDLILSEKGIYEASCGVAPFLLRGDRYAAVTLTKSLPSLLKIGPKGGKTLTSSFSKFYSSFISSSPRPKLAERFLRNHFDYLSFALSGYGMSRTQTAPVAYMVGDLHLKGASVNFPSKGTALGGIVDTLVEGIRESGGKVENGRTVTSLVLDSSNKCVGVRTSDGGEIRGGGGVILNVGIWSVPSILEETLKLGGDFDVEKLQKTTEKAKAMVPEIKKSGSFMHLYLGLKKLPSDSVDLECHHSVIMDWSKPIDAAQNMVIMSVPTVFDEALAPEGYHLLHAYTAASEDFGEWEEFLEGEEEGADGEFENNCYKRNYEDMEGYKKLKEEKSQVLFDAVERIFPDIRERIKDEGNLISIGTPLTHRRFNRRGFGAYGPGVDEDDEVWNLLQTKALGIENLFLCGDSCFPGIGIPGVAASGTIAANTVVGVREHSREVKRGRKEGILQ</sequence>
<dbReference type="Gene3D" id="3.50.50.60">
    <property type="entry name" value="FAD/NAD(P)-binding domain"/>
    <property type="match status" value="2"/>
</dbReference>
<reference evidence="3" key="1">
    <citation type="journal article" date="2023" name="Commun. Biol.">
        <title>Genome analysis of Parmales, the sister group of diatoms, reveals the evolutionary specialization of diatoms from phago-mixotrophs to photoautotrophs.</title>
        <authorList>
            <person name="Ban H."/>
            <person name="Sato S."/>
            <person name="Yoshikawa S."/>
            <person name="Yamada K."/>
            <person name="Nakamura Y."/>
            <person name="Ichinomiya M."/>
            <person name="Sato N."/>
            <person name="Blanc-Mathieu R."/>
            <person name="Endo H."/>
            <person name="Kuwata A."/>
            <person name="Ogata H."/>
        </authorList>
    </citation>
    <scope>NUCLEOTIDE SEQUENCE [LARGE SCALE GENOMIC DNA]</scope>
    <source>
        <strain evidence="3">NIES 3701</strain>
    </source>
</reference>
<dbReference type="Pfam" id="PF13450">
    <property type="entry name" value="NAD_binding_8"/>
    <property type="match status" value="1"/>
</dbReference>
<dbReference type="OrthoDB" id="7777654at2759"/>
<dbReference type="Proteomes" id="UP001165085">
    <property type="component" value="Unassembled WGS sequence"/>
</dbReference>
<evidence type="ECO:0000256" key="1">
    <source>
        <dbReference type="SAM" id="SignalP"/>
    </source>
</evidence>
<name>A0A9W7BHV5_9STRA</name>
<keyword evidence="3" id="KW-1185">Reference proteome</keyword>
<dbReference type="EMBL" id="BRXY01000385">
    <property type="protein sequence ID" value="GMH91406.1"/>
    <property type="molecule type" value="Genomic_DNA"/>
</dbReference>
<organism evidence="2 3">
    <name type="scientific">Triparma strigata</name>
    <dbReference type="NCBI Taxonomy" id="1606541"/>
    <lineage>
        <taxon>Eukaryota</taxon>
        <taxon>Sar</taxon>
        <taxon>Stramenopiles</taxon>
        <taxon>Ochrophyta</taxon>
        <taxon>Bolidophyceae</taxon>
        <taxon>Parmales</taxon>
        <taxon>Triparmaceae</taxon>
        <taxon>Triparma</taxon>
    </lineage>
</organism>
<accession>A0A9W7BHV5</accession>
<dbReference type="Gene3D" id="3.90.660.50">
    <property type="match status" value="1"/>
</dbReference>
<dbReference type="SUPFAM" id="SSF51905">
    <property type="entry name" value="FAD/NAD(P)-binding domain"/>
    <property type="match status" value="1"/>
</dbReference>